<dbReference type="InterPro" id="IPR006620">
    <property type="entry name" value="Pro_4_hyd_alph"/>
</dbReference>
<evidence type="ECO:0000256" key="4">
    <source>
        <dbReference type="ARBA" id="ARBA00022964"/>
    </source>
</evidence>
<dbReference type="KEGG" id="mcui:G8O30_14840"/>
<keyword evidence="4" id="KW-0223">Dioxygenase</keyword>
<dbReference type="InterPro" id="IPR005123">
    <property type="entry name" value="Oxoglu/Fe-dep_dioxygenase_dom"/>
</dbReference>
<dbReference type="PROSITE" id="PS51471">
    <property type="entry name" value="FE2OG_OXY"/>
    <property type="match status" value="1"/>
</dbReference>
<dbReference type="InterPro" id="IPR044862">
    <property type="entry name" value="Pro_4_hyd_alph_FE2OG_OXY"/>
</dbReference>
<reference evidence="8 9" key="1">
    <citation type="submission" date="2019-07" db="EMBL/GenBank/DDBJ databases">
        <title>Genome sequence of 2 isolates from Red Sea Mangroves.</title>
        <authorList>
            <person name="Sefrji F."/>
            <person name="Michoud G."/>
            <person name="Merlino G."/>
            <person name="Daffonchio D."/>
        </authorList>
    </citation>
    <scope>NUCLEOTIDE SEQUENCE [LARGE SCALE GENOMIC DNA]</scope>
    <source>
        <strain evidence="8 9">R1DC41</strain>
    </source>
</reference>
<proteinExistence type="predicted"/>
<comment type="cofactor">
    <cofactor evidence="1">
        <name>L-ascorbate</name>
        <dbReference type="ChEBI" id="CHEBI:38290"/>
    </cofactor>
</comment>
<keyword evidence="2" id="KW-0479">Metal-binding</keyword>
<keyword evidence="9" id="KW-1185">Reference proteome</keyword>
<accession>A0A7S8CDR0</accession>
<evidence type="ECO:0000256" key="3">
    <source>
        <dbReference type="ARBA" id="ARBA00022896"/>
    </source>
</evidence>
<dbReference type="InterPro" id="IPR045054">
    <property type="entry name" value="P4HA-like"/>
</dbReference>
<dbReference type="GO" id="GO:0031418">
    <property type="term" value="F:L-ascorbic acid binding"/>
    <property type="evidence" value="ECO:0007669"/>
    <property type="project" value="UniProtKB-KW"/>
</dbReference>
<evidence type="ECO:0000256" key="1">
    <source>
        <dbReference type="ARBA" id="ARBA00001961"/>
    </source>
</evidence>
<dbReference type="GO" id="GO:0004656">
    <property type="term" value="F:procollagen-proline 4-dioxygenase activity"/>
    <property type="evidence" value="ECO:0007669"/>
    <property type="project" value="TreeGrafter"/>
</dbReference>
<evidence type="ECO:0000256" key="5">
    <source>
        <dbReference type="ARBA" id="ARBA00023002"/>
    </source>
</evidence>
<sequence length="224" mass="25860">MRLSKLTIDTKELALKEQTIFHHTGNKIITEDREINIIAKMEEPLIVVLGNVLSHEECDGLIQLSKERLERSKIGSGRAIDEIRTSSSMFFQEGENEFIERIERRLSQIMNIPTSHGEGLQILNYQVGQEYKAHFDFFSSTKGPVKNPRISTLVMYLNDVEEGGETYFPELGFYVSPQKGMAVYFEYFYDNQDLNNLTLHGGSPVRVGDKWAATQWMRRQQYRA</sequence>
<name>A0A7S8CDR0_9BACI</name>
<dbReference type="AlphaFoldDB" id="A0A7S8CDR0"/>
<evidence type="ECO:0000259" key="7">
    <source>
        <dbReference type="PROSITE" id="PS51471"/>
    </source>
</evidence>
<dbReference type="PANTHER" id="PTHR10869:SF246">
    <property type="entry name" value="TRANSMEMBRANE PROLYL 4-HYDROXYLASE"/>
    <property type="match status" value="1"/>
</dbReference>
<protein>
    <submittedName>
        <fullName evidence="8">2OG-Fe(II) oxygenase</fullName>
    </submittedName>
</protein>
<keyword evidence="3" id="KW-0847">Vitamin C</keyword>
<dbReference type="Gene3D" id="2.60.120.620">
    <property type="entry name" value="q2cbj1_9rhob like domain"/>
    <property type="match status" value="1"/>
</dbReference>
<dbReference type="Proteomes" id="UP000593626">
    <property type="component" value="Chromosome"/>
</dbReference>
<evidence type="ECO:0000313" key="9">
    <source>
        <dbReference type="Proteomes" id="UP000593626"/>
    </source>
</evidence>
<keyword evidence="5" id="KW-0560">Oxidoreductase</keyword>
<dbReference type="PANTHER" id="PTHR10869">
    <property type="entry name" value="PROLYL 4-HYDROXYLASE ALPHA SUBUNIT"/>
    <property type="match status" value="1"/>
</dbReference>
<dbReference type="GO" id="GO:0005506">
    <property type="term" value="F:iron ion binding"/>
    <property type="evidence" value="ECO:0007669"/>
    <property type="project" value="InterPro"/>
</dbReference>
<keyword evidence="6" id="KW-0408">Iron</keyword>
<evidence type="ECO:0000256" key="2">
    <source>
        <dbReference type="ARBA" id="ARBA00022723"/>
    </source>
</evidence>
<dbReference type="SMART" id="SM00702">
    <property type="entry name" value="P4Hc"/>
    <property type="match status" value="1"/>
</dbReference>
<dbReference type="EMBL" id="CP049742">
    <property type="protein sequence ID" value="QPC48114.1"/>
    <property type="molecule type" value="Genomic_DNA"/>
</dbReference>
<organism evidence="8 9">
    <name type="scientific">Mangrovibacillus cuniculi</name>
    <dbReference type="NCBI Taxonomy" id="2593652"/>
    <lineage>
        <taxon>Bacteria</taxon>
        <taxon>Bacillati</taxon>
        <taxon>Bacillota</taxon>
        <taxon>Bacilli</taxon>
        <taxon>Bacillales</taxon>
        <taxon>Bacillaceae</taxon>
        <taxon>Mangrovibacillus</taxon>
    </lineage>
</organism>
<evidence type="ECO:0000256" key="6">
    <source>
        <dbReference type="ARBA" id="ARBA00023004"/>
    </source>
</evidence>
<gene>
    <name evidence="8" type="ORF">G8O30_14840</name>
</gene>
<dbReference type="Pfam" id="PF13640">
    <property type="entry name" value="2OG-FeII_Oxy_3"/>
    <property type="match status" value="1"/>
</dbReference>
<feature type="domain" description="Fe2OG dioxygenase" evidence="7">
    <location>
        <begin position="116"/>
        <end position="219"/>
    </location>
</feature>
<evidence type="ECO:0000313" key="8">
    <source>
        <dbReference type="EMBL" id="QPC48114.1"/>
    </source>
</evidence>